<dbReference type="HAMAP" id="MF_00969">
    <property type="entry name" value="TRCF"/>
    <property type="match status" value="1"/>
</dbReference>
<keyword evidence="5" id="KW-0347">Helicase</keyword>
<dbReference type="PANTHER" id="PTHR47964">
    <property type="entry name" value="ATP-DEPENDENT DNA HELICASE HOMOLOG RECG, CHLOROPLASTIC"/>
    <property type="match status" value="1"/>
</dbReference>
<evidence type="ECO:0000256" key="7">
    <source>
        <dbReference type="ARBA" id="ARBA00023125"/>
    </source>
</evidence>
<organism evidence="12 13">
    <name type="scientific">Gaopeijia maritima</name>
    <dbReference type="NCBI Taxonomy" id="3119007"/>
    <lineage>
        <taxon>Bacteria</taxon>
        <taxon>Pseudomonadati</taxon>
        <taxon>Gemmatimonadota</taxon>
        <taxon>Longimicrobiia</taxon>
        <taxon>Gaopeijiales</taxon>
        <taxon>Gaopeijiaceae</taxon>
        <taxon>Gaopeijia</taxon>
    </lineage>
</organism>
<dbReference type="Pfam" id="PF00271">
    <property type="entry name" value="Helicase_C"/>
    <property type="match status" value="1"/>
</dbReference>
<dbReference type="CDD" id="cd17991">
    <property type="entry name" value="DEXHc_TRCF"/>
    <property type="match status" value="1"/>
</dbReference>
<dbReference type="Pfam" id="PF00270">
    <property type="entry name" value="DEAD"/>
    <property type="match status" value="1"/>
</dbReference>
<evidence type="ECO:0000259" key="10">
    <source>
        <dbReference type="PROSITE" id="PS51192"/>
    </source>
</evidence>
<dbReference type="InterPro" id="IPR041471">
    <property type="entry name" value="UvrB_inter"/>
</dbReference>
<evidence type="ECO:0000256" key="2">
    <source>
        <dbReference type="ARBA" id="ARBA00022741"/>
    </source>
</evidence>
<evidence type="ECO:0000256" key="4">
    <source>
        <dbReference type="ARBA" id="ARBA00022801"/>
    </source>
</evidence>
<keyword evidence="7 9" id="KW-0238">DNA-binding</keyword>
<feature type="domain" description="Helicase C-terminal" evidence="11">
    <location>
        <begin position="757"/>
        <end position="909"/>
    </location>
</feature>
<dbReference type="Pfam" id="PF17757">
    <property type="entry name" value="UvrB_inter"/>
    <property type="match status" value="1"/>
</dbReference>
<accession>A0ABU9E799</accession>
<dbReference type="Gene3D" id="3.30.2060.10">
    <property type="entry name" value="Penicillin-binding protein 1b domain"/>
    <property type="match status" value="1"/>
</dbReference>
<keyword evidence="4 9" id="KW-0378">Hydrolase</keyword>
<dbReference type="InterPro" id="IPR005118">
    <property type="entry name" value="TRCF_C"/>
</dbReference>
<keyword evidence="13" id="KW-1185">Reference proteome</keyword>
<dbReference type="SMART" id="SM01058">
    <property type="entry name" value="CarD_TRCF"/>
    <property type="match status" value="1"/>
</dbReference>
<reference evidence="12 13" key="1">
    <citation type="submission" date="2024-02" db="EMBL/GenBank/DDBJ databases">
        <title>A novel Gemmatimonadota bacterium.</title>
        <authorList>
            <person name="Du Z.-J."/>
            <person name="Ye Y.-Q."/>
        </authorList>
    </citation>
    <scope>NUCLEOTIDE SEQUENCE [LARGE SCALE GENOMIC DNA]</scope>
    <source>
        <strain evidence="12 13">DH-20</strain>
    </source>
</reference>
<dbReference type="InterPro" id="IPR036101">
    <property type="entry name" value="CarD-like/TRCF_RID_sf"/>
</dbReference>
<keyword evidence="3 9" id="KW-0227">DNA damage</keyword>
<dbReference type="InterPro" id="IPR004576">
    <property type="entry name" value="Mfd"/>
</dbReference>
<keyword evidence="1 9" id="KW-0963">Cytoplasm</keyword>
<dbReference type="SUPFAM" id="SSF143517">
    <property type="entry name" value="TRCF domain-like"/>
    <property type="match status" value="1"/>
</dbReference>
<keyword evidence="2 9" id="KW-0547">Nucleotide-binding</keyword>
<dbReference type="SUPFAM" id="SSF141259">
    <property type="entry name" value="CarD-like"/>
    <property type="match status" value="1"/>
</dbReference>
<dbReference type="NCBIfam" id="TIGR00580">
    <property type="entry name" value="mfd"/>
    <property type="match status" value="1"/>
</dbReference>
<dbReference type="InterPro" id="IPR027417">
    <property type="entry name" value="P-loop_NTPase"/>
</dbReference>
<dbReference type="Pfam" id="PF03461">
    <property type="entry name" value="TRCF"/>
    <property type="match status" value="1"/>
</dbReference>
<proteinExistence type="inferred from homology"/>
<dbReference type="PANTHER" id="PTHR47964:SF1">
    <property type="entry name" value="ATP-DEPENDENT DNA HELICASE HOMOLOG RECG, CHLOROPLASTIC"/>
    <property type="match status" value="1"/>
</dbReference>
<dbReference type="InterPro" id="IPR011545">
    <property type="entry name" value="DEAD/DEAH_box_helicase_dom"/>
</dbReference>
<evidence type="ECO:0000259" key="11">
    <source>
        <dbReference type="PROSITE" id="PS51194"/>
    </source>
</evidence>
<dbReference type="Gene3D" id="3.90.1150.50">
    <property type="entry name" value="Transcription-repair-coupling factor, D7 domain"/>
    <property type="match status" value="1"/>
</dbReference>
<dbReference type="PROSITE" id="PS51192">
    <property type="entry name" value="HELICASE_ATP_BIND_1"/>
    <property type="match status" value="1"/>
</dbReference>
<dbReference type="SMART" id="SM00982">
    <property type="entry name" value="TRCF"/>
    <property type="match status" value="1"/>
</dbReference>
<comment type="similarity">
    <text evidence="9">In the C-terminal section; belongs to the helicase family. RecG subfamily.</text>
</comment>
<evidence type="ECO:0000256" key="1">
    <source>
        <dbReference type="ARBA" id="ARBA00022490"/>
    </source>
</evidence>
<dbReference type="SMART" id="SM00487">
    <property type="entry name" value="DEXDc"/>
    <property type="match status" value="1"/>
</dbReference>
<dbReference type="Proteomes" id="UP001484239">
    <property type="component" value="Unassembled WGS sequence"/>
</dbReference>
<dbReference type="InterPro" id="IPR047112">
    <property type="entry name" value="RecG/Mfd"/>
</dbReference>
<comment type="similarity">
    <text evidence="9">In the N-terminal section; belongs to the UvrB family.</text>
</comment>
<dbReference type="InterPro" id="IPR001650">
    <property type="entry name" value="Helicase_C-like"/>
</dbReference>
<gene>
    <name evidence="9 12" type="primary">mfd</name>
    <name evidence="12" type="ORF">WI372_06450</name>
</gene>
<dbReference type="InterPro" id="IPR003711">
    <property type="entry name" value="CarD-like/TRCF_RID"/>
</dbReference>
<evidence type="ECO:0000256" key="5">
    <source>
        <dbReference type="ARBA" id="ARBA00022806"/>
    </source>
</evidence>
<evidence type="ECO:0000256" key="6">
    <source>
        <dbReference type="ARBA" id="ARBA00022840"/>
    </source>
</evidence>
<dbReference type="PROSITE" id="PS51194">
    <property type="entry name" value="HELICASE_CTER"/>
    <property type="match status" value="1"/>
</dbReference>
<dbReference type="InterPro" id="IPR014001">
    <property type="entry name" value="Helicase_ATP-bd"/>
</dbReference>
<evidence type="ECO:0000313" key="12">
    <source>
        <dbReference type="EMBL" id="MEK9500611.1"/>
    </source>
</evidence>
<dbReference type="Gene3D" id="2.40.10.170">
    <property type="match status" value="1"/>
</dbReference>
<dbReference type="EC" id="3.6.4.-" evidence="9"/>
<keyword evidence="6 9" id="KW-0067">ATP-binding</keyword>
<dbReference type="Gene3D" id="3.40.50.11180">
    <property type="match status" value="1"/>
</dbReference>
<dbReference type="SUPFAM" id="SSF52540">
    <property type="entry name" value="P-loop containing nucleoside triphosphate hydrolases"/>
    <property type="match status" value="4"/>
</dbReference>
<evidence type="ECO:0000256" key="8">
    <source>
        <dbReference type="ARBA" id="ARBA00023204"/>
    </source>
</evidence>
<name>A0ABU9E799_9BACT</name>
<evidence type="ECO:0000313" key="13">
    <source>
        <dbReference type="Proteomes" id="UP001484239"/>
    </source>
</evidence>
<sequence length="1109" mass="122732">MTPRDHRILDALESTPGFRELSSRLPDPGHALTVTGAVGSAASAAVAALHRTHPERLIVAVLPDPPGAAAVEADLESLLGEGASALFPQREALPYESDEPHLEIGGLRVEAVEALFSGRVQVLVTTVRALQERIPVPEGIAELRLTLRTGEEAGFQTLVDALEERGFERVPLVEEVGQFAVRGGIIDLFSFGSPDPVRVEFWGDEIESIRAFDVLDQRSTGPLDEVHVLPVDFSAHSDAEATAPRALLELLTRDALLIDFGGDGWASHVTRAWEHAVRVHDELHGSGMRDLVPPQTLLLPPEQAVKALRAFPRVEFREGAEGDLSLGTEPPPPIERDMKRLAALLREGAARGESTLLLCDNEGQAHRLEEILESGDGIPKGTQVAIGSLEGGFLLPRATPPLRVFTDHEIFRRSRRLRRGRRFRGAVSLESLAQLTPGDYVVHMDHGVGRFTGMQKLEVAGEEIELLAIEYAGGEVLRVPVYRLDLVERWVGEDDDATPPQVHKIGGRKWKTLRKKTEEAIAKMTAELLELYARREAASGYAFGPDTRWQKEMESSFLYEDTPDQRTATADVKRDMEGARPMDRLICGDVGYGKTEIAIRAAFKAVQDGKQVAVLAPTTILAEQHRHTFDERLADYPVHVGALSRFRSAKEASELLKRVEAGDVDIVIGTHRLLSEDVVFRDLGLLIVDEEQRFGVKHKERLKHFKTSVDVLTLSATPIPRTLYLSLSRIRDLTVIRTPPRDRMPIITHVLPWSDGLVSEAIHRELDRGGQAFFLHNRVQTIHTAAERIRMLVPEAKVSVAHGQMTPTELDEVMTAFVDGETDVLVASAIIENGLDVPNANTLIVDRADRFGLSQLYQIRGRVGRSDRRAYCYLITPDGITEDARKRLRVLEHYTELGSGYSVALRDLELRGAGNLLGADQSGFAHVVGIDAYLRLLETTVRRLQQEEAGTEEHAEPEISLAGSAFLPEEYIPDPSQKLHLYRRLSKIRRSPEVEEMRSELVDRFGEMPPEVERLLDAATLRLLGKRLGIERILVRGRTARLNFRSGVVPRLQALQRPLSDRQVTVEVRRMSPLSLALTQQGAEPLTATLIQALSVLVEHGDPAPGAST</sequence>
<keyword evidence="8 9" id="KW-0234">DNA repair</keyword>
<dbReference type="Gene3D" id="3.40.50.300">
    <property type="entry name" value="P-loop containing nucleotide triphosphate hydrolases"/>
    <property type="match status" value="2"/>
</dbReference>
<dbReference type="RefSeq" id="WP_405284416.1">
    <property type="nucleotide sequence ID" value="NZ_CP144380.1"/>
</dbReference>
<dbReference type="InterPro" id="IPR037235">
    <property type="entry name" value="TRCF-like_C_D7"/>
</dbReference>
<feature type="domain" description="Helicase ATP-binding" evidence="10">
    <location>
        <begin position="575"/>
        <end position="736"/>
    </location>
</feature>
<evidence type="ECO:0000256" key="9">
    <source>
        <dbReference type="HAMAP-Rule" id="MF_00969"/>
    </source>
</evidence>
<dbReference type="Pfam" id="PF02559">
    <property type="entry name" value="CarD_TRCF_RID"/>
    <property type="match status" value="1"/>
</dbReference>
<comment type="function">
    <text evidence="9">Couples transcription and DNA repair by recognizing RNA polymerase (RNAP) stalled at DNA lesions. Mediates ATP-dependent release of RNAP and its truncated transcript from the DNA, and recruitment of nucleotide excision repair machinery to the damaged site.</text>
</comment>
<evidence type="ECO:0000256" key="3">
    <source>
        <dbReference type="ARBA" id="ARBA00022763"/>
    </source>
</evidence>
<comment type="caution">
    <text evidence="12">The sequence shown here is derived from an EMBL/GenBank/DDBJ whole genome shotgun (WGS) entry which is preliminary data.</text>
</comment>
<dbReference type="SMART" id="SM00490">
    <property type="entry name" value="HELICc"/>
    <property type="match status" value="1"/>
</dbReference>
<comment type="subcellular location">
    <subcellularLocation>
        <location evidence="9">Cytoplasm</location>
    </subcellularLocation>
</comment>
<dbReference type="EMBL" id="JBBHLI010000003">
    <property type="protein sequence ID" value="MEK9500611.1"/>
    <property type="molecule type" value="Genomic_DNA"/>
</dbReference>
<protein>
    <recommendedName>
        <fullName evidence="9">Transcription-repair-coupling factor</fullName>
        <shortName evidence="9">TRCF</shortName>
        <ecNumber evidence="9">3.6.4.-</ecNumber>
    </recommendedName>
</protein>